<evidence type="ECO:0000313" key="3">
    <source>
        <dbReference type="EnsemblFungi" id="EJT71459"/>
    </source>
</evidence>
<feature type="compositionally biased region" description="Basic and acidic residues" evidence="1">
    <location>
        <begin position="18"/>
        <end position="31"/>
    </location>
</feature>
<reference evidence="3" key="4">
    <citation type="journal article" date="2015" name="G3 (Bethesda)">
        <title>Genome sequences of three phytopathogenic species of the Magnaporthaceae family of fungi.</title>
        <authorList>
            <person name="Okagaki L.H."/>
            <person name="Nunes C.C."/>
            <person name="Sailsbery J."/>
            <person name="Clay B."/>
            <person name="Brown D."/>
            <person name="John T."/>
            <person name="Oh Y."/>
            <person name="Young N."/>
            <person name="Fitzgerald M."/>
            <person name="Haas B.J."/>
            <person name="Zeng Q."/>
            <person name="Young S."/>
            <person name="Adiconis X."/>
            <person name="Fan L."/>
            <person name="Levin J.Z."/>
            <person name="Mitchell T.K."/>
            <person name="Okubara P.A."/>
            <person name="Farman M.L."/>
            <person name="Kohn L.M."/>
            <person name="Birren B."/>
            <person name="Ma L.-J."/>
            <person name="Dean R.A."/>
        </authorList>
    </citation>
    <scope>NUCLEOTIDE SEQUENCE</scope>
    <source>
        <strain evidence="3">R3-111a-1</strain>
    </source>
</reference>
<proteinExistence type="predicted"/>
<reference evidence="3" key="5">
    <citation type="submission" date="2018-04" db="UniProtKB">
        <authorList>
            <consortium name="EnsemblFungi"/>
        </authorList>
    </citation>
    <scope>IDENTIFICATION</scope>
    <source>
        <strain evidence="3">R3-111a-1</strain>
    </source>
</reference>
<dbReference type="AlphaFoldDB" id="J3PB43"/>
<reference evidence="2" key="2">
    <citation type="submission" date="2010-07" db="EMBL/GenBank/DDBJ databases">
        <authorList>
            <consortium name="The Broad Institute Genome Sequencing Platform"/>
            <consortium name="Broad Institute Genome Sequencing Center for Infectious Disease"/>
            <person name="Ma L.-J."/>
            <person name="Dead R."/>
            <person name="Young S."/>
            <person name="Zeng Q."/>
            <person name="Koehrsen M."/>
            <person name="Alvarado L."/>
            <person name="Berlin A."/>
            <person name="Chapman S.B."/>
            <person name="Chen Z."/>
            <person name="Freedman E."/>
            <person name="Gellesch M."/>
            <person name="Goldberg J."/>
            <person name="Griggs A."/>
            <person name="Gujja S."/>
            <person name="Heilman E.R."/>
            <person name="Heiman D."/>
            <person name="Hepburn T."/>
            <person name="Howarth C."/>
            <person name="Jen D."/>
            <person name="Larson L."/>
            <person name="Mehta T."/>
            <person name="Neiman D."/>
            <person name="Pearson M."/>
            <person name="Roberts A."/>
            <person name="Saif S."/>
            <person name="Shea T."/>
            <person name="Shenoy N."/>
            <person name="Sisk P."/>
            <person name="Stolte C."/>
            <person name="Sykes S."/>
            <person name="Walk T."/>
            <person name="White J."/>
            <person name="Yandava C."/>
            <person name="Haas B."/>
            <person name="Nusbaum C."/>
            <person name="Birren B."/>
        </authorList>
    </citation>
    <scope>NUCLEOTIDE SEQUENCE</scope>
    <source>
        <strain evidence="2">R3-111a-1</strain>
    </source>
</reference>
<keyword evidence="4" id="KW-1185">Reference proteome</keyword>
<name>J3PB43_GAET3</name>
<reference evidence="2" key="3">
    <citation type="submission" date="2010-09" db="EMBL/GenBank/DDBJ databases">
        <title>Annotation of Gaeumannomyces graminis var. tritici R3-111a-1.</title>
        <authorList>
            <consortium name="The Broad Institute Genome Sequencing Platform"/>
            <person name="Ma L.-J."/>
            <person name="Dead R."/>
            <person name="Young S.K."/>
            <person name="Zeng Q."/>
            <person name="Gargeya S."/>
            <person name="Fitzgerald M."/>
            <person name="Haas B."/>
            <person name="Abouelleil A."/>
            <person name="Alvarado L."/>
            <person name="Arachchi H.M."/>
            <person name="Berlin A."/>
            <person name="Brown A."/>
            <person name="Chapman S.B."/>
            <person name="Chen Z."/>
            <person name="Dunbar C."/>
            <person name="Freedman E."/>
            <person name="Gearin G."/>
            <person name="Gellesch M."/>
            <person name="Goldberg J."/>
            <person name="Griggs A."/>
            <person name="Gujja S."/>
            <person name="Heiman D."/>
            <person name="Howarth C."/>
            <person name="Larson L."/>
            <person name="Lui A."/>
            <person name="MacDonald P.J.P."/>
            <person name="Mehta T."/>
            <person name="Montmayeur A."/>
            <person name="Murphy C."/>
            <person name="Neiman D."/>
            <person name="Pearson M."/>
            <person name="Priest M."/>
            <person name="Roberts A."/>
            <person name="Saif S."/>
            <person name="Shea T."/>
            <person name="Shenoy N."/>
            <person name="Sisk P."/>
            <person name="Stolte C."/>
            <person name="Sykes S."/>
            <person name="Yandava C."/>
            <person name="Wortman J."/>
            <person name="Nusbaum C."/>
            <person name="Birren B."/>
        </authorList>
    </citation>
    <scope>NUCLEOTIDE SEQUENCE</scope>
    <source>
        <strain evidence="2">R3-111a-1</strain>
    </source>
</reference>
<dbReference type="RefSeq" id="XP_009226856.1">
    <property type="nucleotide sequence ID" value="XM_009228592.1"/>
</dbReference>
<organism evidence="2">
    <name type="scientific">Gaeumannomyces tritici (strain R3-111a-1)</name>
    <name type="common">Wheat and barley take-all root rot fungus</name>
    <name type="synonym">Gaeumannomyces graminis var. tritici</name>
    <dbReference type="NCBI Taxonomy" id="644352"/>
    <lineage>
        <taxon>Eukaryota</taxon>
        <taxon>Fungi</taxon>
        <taxon>Dikarya</taxon>
        <taxon>Ascomycota</taxon>
        <taxon>Pezizomycotina</taxon>
        <taxon>Sordariomycetes</taxon>
        <taxon>Sordariomycetidae</taxon>
        <taxon>Magnaporthales</taxon>
        <taxon>Magnaporthaceae</taxon>
        <taxon>Gaeumannomyces</taxon>
    </lineage>
</organism>
<feature type="compositionally biased region" description="Polar residues" evidence="1">
    <location>
        <begin position="57"/>
        <end position="66"/>
    </location>
</feature>
<evidence type="ECO:0000313" key="2">
    <source>
        <dbReference type="EMBL" id="EJT71459.1"/>
    </source>
</evidence>
<dbReference type="EMBL" id="GL385400">
    <property type="protein sequence ID" value="EJT71459.1"/>
    <property type="molecule type" value="Genomic_DNA"/>
</dbReference>
<dbReference type="GeneID" id="20351174"/>
<reference evidence="4" key="1">
    <citation type="submission" date="2010-07" db="EMBL/GenBank/DDBJ databases">
        <title>The genome sequence of Gaeumannomyces graminis var. tritici strain R3-111a-1.</title>
        <authorList>
            <consortium name="The Broad Institute Genome Sequencing Platform"/>
            <person name="Ma L.-J."/>
            <person name="Dead R."/>
            <person name="Young S."/>
            <person name="Zeng Q."/>
            <person name="Koehrsen M."/>
            <person name="Alvarado L."/>
            <person name="Berlin A."/>
            <person name="Chapman S.B."/>
            <person name="Chen Z."/>
            <person name="Freedman E."/>
            <person name="Gellesch M."/>
            <person name="Goldberg J."/>
            <person name="Griggs A."/>
            <person name="Gujja S."/>
            <person name="Heilman E.R."/>
            <person name="Heiman D."/>
            <person name="Hepburn T."/>
            <person name="Howarth C."/>
            <person name="Jen D."/>
            <person name="Larson L."/>
            <person name="Mehta T."/>
            <person name="Neiman D."/>
            <person name="Pearson M."/>
            <person name="Roberts A."/>
            <person name="Saif S."/>
            <person name="Shea T."/>
            <person name="Shenoy N."/>
            <person name="Sisk P."/>
            <person name="Stolte C."/>
            <person name="Sykes S."/>
            <person name="Walk T."/>
            <person name="White J."/>
            <person name="Yandava C."/>
            <person name="Haas B."/>
            <person name="Nusbaum C."/>
            <person name="Birren B."/>
        </authorList>
    </citation>
    <scope>NUCLEOTIDE SEQUENCE [LARGE SCALE GENOMIC DNA]</scope>
    <source>
        <strain evidence="4">R3-111a-1</strain>
    </source>
</reference>
<dbReference type="EnsemblFungi" id="EJT71459">
    <property type="protein sequence ID" value="EJT71459"/>
    <property type="gene ID" value="GGTG_10716"/>
</dbReference>
<gene>
    <name evidence="3" type="primary">20351174</name>
    <name evidence="2" type="ORF">GGTG_10716</name>
</gene>
<sequence>MAASAASCHFATELAIGRSDKNPLPKEHEQNEQPAYRCRRDVGPECMNTAGRDTKRISSTAAAGPA</sequence>
<dbReference type="Proteomes" id="UP000006039">
    <property type="component" value="Unassembled WGS sequence"/>
</dbReference>
<accession>J3PB43</accession>
<protein>
    <submittedName>
        <fullName evidence="2 3">Uncharacterized protein</fullName>
    </submittedName>
</protein>
<feature type="region of interest" description="Disordered" evidence="1">
    <location>
        <begin position="12"/>
        <end position="66"/>
    </location>
</feature>
<dbReference type="VEuPathDB" id="FungiDB:GGTG_10716"/>
<dbReference type="HOGENOM" id="CLU_2831355_0_0_1"/>
<evidence type="ECO:0000313" key="4">
    <source>
        <dbReference type="Proteomes" id="UP000006039"/>
    </source>
</evidence>
<evidence type="ECO:0000256" key="1">
    <source>
        <dbReference type="SAM" id="MobiDB-lite"/>
    </source>
</evidence>